<gene>
    <name evidence="2" type="ORF">GHT09_002118</name>
    <name evidence="3" type="ORF">MONAX_5E008390</name>
</gene>
<dbReference type="AlphaFoldDB" id="A0A5E4A0T5"/>
<dbReference type="Proteomes" id="UP000335636">
    <property type="component" value="Unassembled WGS sequence"/>
</dbReference>
<accession>A0A5E4A0T5</accession>
<protein>
    <submittedName>
        <fullName evidence="3">Uncharacterized protein</fullName>
    </submittedName>
</protein>
<proteinExistence type="predicted"/>
<evidence type="ECO:0000313" key="3">
    <source>
        <dbReference type="EMBL" id="VTJ50725.1"/>
    </source>
</evidence>
<reference evidence="2" key="2">
    <citation type="submission" date="2020-08" db="EMBL/GenBank/DDBJ databases">
        <authorList>
            <person name="Shumante A."/>
            <person name="Zimin A.V."/>
            <person name="Puiu D."/>
            <person name="Salzberg S.L."/>
        </authorList>
    </citation>
    <scope>NUCLEOTIDE SEQUENCE</scope>
    <source>
        <strain evidence="2">WC2-LM</strain>
        <tissue evidence="2">Liver</tissue>
    </source>
</reference>
<evidence type="ECO:0000256" key="1">
    <source>
        <dbReference type="SAM" id="MobiDB-lite"/>
    </source>
</evidence>
<feature type="region of interest" description="Disordered" evidence="1">
    <location>
        <begin position="87"/>
        <end position="112"/>
    </location>
</feature>
<reference evidence="3 4" key="1">
    <citation type="submission" date="2019-04" db="EMBL/GenBank/DDBJ databases">
        <authorList>
            <person name="Alioto T."/>
            <person name="Alioto T."/>
        </authorList>
    </citation>
    <scope>NUCLEOTIDE SEQUENCE [LARGE SCALE GENOMIC DNA]</scope>
</reference>
<evidence type="ECO:0000313" key="4">
    <source>
        <dbReference type="Proteomes" id="UP000335636"/>
    </source>
</evidence>
<dbReference type="EMBL" id="CABDUW010000001">
    <property type="protein sequence ID" value="VTJ50725.1"/>
    <property type="molecule type" value="Genomic_DNA"/>
</dbReference>
<dbReference type="Proteomes" id="UP000662637">
    <property type="component" value="Unassembled WGS sequence"/>
</dbReference>
<keyword evidence="4" id="KW-1185">Reference proteome</keyword>
<dbReference type="EMBL" id="WJEC01007840">
    <property type="protein sequence ID" value="KAF7466614.1"/>
    <property type="molecule type" value="Genomic_DNA"/>
</dbReference>
<sequence length="112" mass="11689">MAEQDIIWEKGNMGLVLTFAESLQDVIRKKNQALVAPNGPAAWCTPGCCRVAGQQVLGLRGHLRKALAGLGDEWSVAGHWEPGQQAVGRVQQEPGPGVLPGPSPARGGTEGG</sequence>
<evidence type="ECO:0000313" key="2">
    <source>
        <dbReference type="EMBL" id="KAF7466614.1"/>
    </source>
</evidence>
<name>A0A5E4A0T5_MARMO</name>
<organism evidence="3 4">
    <name type="scientific">Marmota monax</name>
    <name type="common">Woodchuck</name>
    <dbReference type="NCBI Taxonomy" id="9995"/>
    <lineage>
        <taxon>Eukaryota</taxon>
        <taxon>Metazoa</taxon>
        <taxon>Chordata</taxon>
        <taxon>Craniata</taxon>
        <taxon>Vertebrata</taxon>
        <taxon>Euteleostomi</taxon>
        <taxon>Mammalia</taxon>
        <taxon>Eutheria</taxon>
        <taxon>Euarchontoglires</taxon>
        <taxon>Glires</taxon>
        <taxon>Rodentia</taxon>
        <taxon>Sciuromorpha</taxon>
        <taxon>Sciuridae</taxon>
        <taxon>Xerinae</taxon>
        <taxon>Marmotini</taxon>
        <taxon>Marmota</taxon>
    </lineage>
</organism>